<organism evidence="2 3">
    <name type="scientific">Craterilacuibacter sinensis</name>
    <dbReference type="NCBI Taxonomy" id="2686017"/>
    <lineage>
        <taxon>Bacteria</taxon>
        <taxon>Pseudomonadati</taxon>
        <taxon>Pseudomonadota</taxon>
        <taxon>Betaproteobacteria</taxon>
        <taxon>Neisseriales</taxon>
        <taxon>Neisseriaceae</taxon>
        <taxon>Craterilacuibacter</taxon>
    </lineage>
</organism>
<reference evidence="2 3" key="1">
    <citation type="submission" date="2019-12" db="EMBL/GenBank/DDBJ databases">
        <title>Neisseriaceae gen. nov. sp. Genome sequencing and assembly.</title>
        <authorList>
            <person name="Liu Z."/>
            <person name="Li A."/>
        </authorList>
    </citation>
    <scope>NUCLEOTIDE SEQUENCE [LARGE SCALE GENOMIC DNA]</scope>
    <source>
        <strain evidence="2 3">B2N2-7</strain>
    </source>
</reference>
<comment type="caution">
    <text evidence="2">The sequence shown here is derived from an EMBL/GenBank/DDBJ whole genome shotgun (WGS) entry which is preliminary data.</text>
</comment>
<dbReference type="EMBL" id="WSSB01000005">
    <property type="protein sequence ID" value="MXR36712.1"/>
    <property type="molecule type" value="Genomic_DNA"/>
</dbReference>
<gene>
    <name evidence="2" type="ORF">GQF02_06985</name>
</gene>
<dbReference type="Gene3D" id="3.40.5.80">
    <property type="match status" value="1"/>
</dbReference>
<dbReference type="RefSeq" id="WP_160795883.1">
    <property type="nucleotide sequence ID" value="NZ_WSSB01000005.1"/>
</dbReference>
<sequence>MAERKTKAPVAMPDEAKAETPQGDEPNAIEVTAKCERFRRAGRDFTRDVSTIRLAELTEDEFNLLYHEPMLAVQLTFLEEA</sequence>
<evidence type="ECO:0000256" key="1">
    <source>
        <dbReference type="SAM" id="MobiDB-lite"/>
    </source>
</evidence>
<dbReference type="Proteomes" id="UP000467214">
    <property type="component" value="Unassembled WGS sequence"/>
</dbReference>
<dbReference type="AlphaFoldDB" id="A0A845BKC2"/>
<evidence type="ECO:0008006" key="4">
    <source>
        <dbReference type="Google" id="ProtNLM"/>
    </source>
</evidence>
<keyword evidence="3" id="KW-1185">Reference proteome</keyword>
<proteinExistence type="predicted"/>
<protein>
    <recommendedName>
        <fullName evidence="4">Mu-like prophage FluMu N-terminal domain-containing protein</fullName>
    </recommendedName>
</protein>
<feature type="region of interest" description="Disordered" evidence="1">
    <location>
        <begin position="1"/>
        <end position="27"/>
    </location>
</feature>
<accession>A0A845BKC2</accession>
<name>A0A845BKC2_9NEIS</name>
<evidence type="ECO:0000313" key="3">
    <source>
        <dbReference type="Proteomes" id="UP000467214"/>
    </source>
</evidence>
<dbReference type="SUPFAM" id="SSF160059">
    <property type="entry name" value="PriA/YqbF domain"/>
    <property type="match status" value="1"/>
</dbReference>
<evidence type="ECO:0000313" key="2">
    <source>
        <dbReference type="EMBL" id="MXR36712.1"/>
    </source>
</evidence>